<dbReference type="EMBL" id="LPIX01000092">
    <property type="protein sequence ID" value="KWD96377.1"/>
    <property type="molecule type" value="Genomic_DNA"/>
</dbReference>
<dbReference type="GO" id="GO:0071973">
    <property type="term" value="P:bacterial-type flagellum-dependent cell motility"/>
    <property type="evidence" value="ECO:0007669"/>
    <property type="project" value="InterPro"/>
</dbReference>
<dbReference type="Pfam" id="PF01052">
    <property type="entry name" value="FliMN_C"/>
    <property type="match status" value="1"/>
</dbReference>
<dbReference type="Proteomes" id="UP000062998">
    <property type="component" value="Unassembled WGS sequence"/>
</dbReference>
<dbReference type="PANTHER" id="PTHR43484">
    <property type="match status" value="1"/>
</dbReference>
<dbReference type="InterPro" id="IPR051469">
    <property type="entry name" value="FliN/MopA/SpaO"/>
</dbReference>
<dbReference type="OrthoDB" id="8820851at2"/>
<organism evidence="9 10">
    <name type="scientific">Burkholderia ubonensis</name>
    <dbReference type="NCBI Taxonomy" id="101571"/>
    <lineage>
        <taxon>Bacteria</taxon>
        <taxon>Pseudomonadati</taxon>
        <taxon>Pseudomonadota</taxon>
        <taxon>Betaproteobacteria</taxon>
        <taxon>Burkholderiales</taxon>
        <taxon>Burkholderiaceae</taxon>
        <taxon>Burkholderia</taxon>
        <taxon>Burkholderia cepacia complex</taxon>
    </lineage>
</organism>
<dbReference type="RefSeq" id="WP_060326601.1">
    <property type="nucleotide sequence ID" value="NZ_LPIU01000025.1"/>
</dbReference>
<dbReference type="PANTHER" id="PTHR43484:SF1">
    <property type="entry name" value="FLAGELLAR MOTOR SWITCH PROTEIN FLIN"/>
    <property type="match status" value="1"/>
</dbReference>
<keyword evidence="6" id="KW-0283">Flagellar rotation</keyword>
<name>A0A107F694_9BURK</name>
<dbReference type="GO" id="GO:0009425">
    <property type="term" value="C:bacterial-type flagellum basal body"/>
    <property type="evidence" value="ECO:0007669"/>
    <property type="project" value="InterPro"/>
</dbReference>
<comment type="similarity">
    <text evidence="2">Belongs to the FliN/MopA/SpaO family.</text>
</comment>
<sequence>MTTHSFQKHTVAALVDLPEQHADANVPDAPRPMLELLDDVKVTVDVLLGRSTINVKDMMDLQTGGVLELEKSIGDPVDVVLNGKTIANGEIVAVGDRFGIRIVNIGASGR</sequence>
<evidence type="ECO:0000256" key="3">
    <source>
        <dbReference type="ARBA" id="ARBA00021897"/>
    </source>
</evidence>
<evidence type="ECO:0000256" key="5">
    <source>
        <dbReference type="ARBA" id="ARBA00022500"/>
    </source>
</evidence>
<evidence type="ECO:0000256" key="1">
    <source>
        <dbReference type="ARBA" id="ARBA00004413"/>
    </source>
</evidence>
<keyword evidence="4" id="KW-1003">Cell membrane</keyword>
<dbReference type="PRINTS" id="PR00956">
    <property type="entry name" value="FLGMOTORFLIN"/>
</dbReference>
<dbReference type="InterPro" id="IPR001172">
    <property type="entry name" value="FliN_T3SS_HrcQb"/>
</dbReference>
<evidence type="ECO:0000259" key="8">
    <source>
        <dbReference type="Pfam" id="PF01052"/>
    </source>
</evidence>
<evidence type="ECO:0000256" key="4">
    <source>
        <dbReference type="ARBA" id="ARBA00022475"/>
    </source>
</evidence>
<keyword evidence="7" id="KW-0472">Membrane</keyword>
<evidence type="ECO:0000256" key="2">
    <source>
        <dbReference type="ARBA" id="ARBA00009226"/>
    </source>
</evidence>
<dbReference type="GO" id="GO:0003774">
    <property type="term" value="F:cytoskeletal motor activity"/>
    <property type="evidence" value="ECO:0007669"/>
    <property type="project" value="InterPro"/>
</dbReference>
<protein>
    <recommendedName>
        <fullName evidence="3">Flagellar motor switch protein FliN</fullName>
    </recommendedName>
</protein>
<dbReference type="AlphaFoldDB" id="A0A107F694"/>
<dbReference type="InterPro" id="IPR001543">
    <property type="entry name" value="FliN-like_C"/>
</dbReference>
<keyword evidence="5" id="KW-0145">Chemotaxis</keyword>
<dbReference type="SUPFAM" id="SSF101801">
    <property type="entry name" value="Surface presentation of antigens (SPOA)"/>
    <property type="match status" value="1"/>
</dbReference>
<accession>A0A107F694</accession>
<proteinExistence type="inferred from homology"/>
<reference evidence="9 10" key="1">
    <citation type="submission" date="2015-11" db="EMBL/GenBank/DDBJ databases">
        <title>Expanding the genomic diversity of Burkholderia species for the development of highly accurate diagnostics.</title>
        <authorList>
            <person name="Sahl J."/>
            <person name="Keim P."/>
            <person name="Wagner D."/>
        </authorList>
    </citation>
    <scope>NUCLEOTIDE SEQUENCE [LARGE SCALE GENOMIC DNA]</scope>
    <source>
        <strain evidence="9 10">MSMB2167WGS</strain>
    </source>
</reference>
<evidence type="ECO:0000313" key="10">
    <source>
        <dbReference type="Proteomes" id="UP000062998"/>
    </source>
</evidence>
<dbReference type="GO" id="GO:0005886">
    <property type="term" value="C:plasma membrane"/>
    <property type="evidence" value="ECO:0007669"/>
    <property type="project" value="UniProtKB-SubCell"/>
</dbReference>
<feature type="domain" description="Flagellar motor switch protein FliN-like C-terminal" evidence="8">
    <location>
        <begin position="36"/>
        <end position="105"/>
    </location>
</feature>
<evidence type="ECO:0000256" key="7">
    <source>
        <dbReference type="ARBA" id="ARBA00023136"/>
    </source>
</evidence>
<evidence type="ECO:0000313" key="9">
    <source>
        <dbReference type="EMBL" id="KWD96377.1"/>
    </source>
</evidence>
<dbReference type="NCBIfam" id="TIGR02480">
    <property type="entry name" value="fliN"/>
    <property type="match status" value="1"/>
</dbReference>
<comment type="subcellular location">
    <subcellularLocation>
        <location evidence="1">Cell membrane</location>
        <topology evidence="1">Peripheral membrane protein</topology>
        <orientation evidence="1">Cytoplasmic side</orientation>
    </subcellularLocation>
</comment>
<comment type="caution">
    <text evidence="9">The sequence shown here is derived from an EMBL/GenBank/DDBJ whole genome shotgun (WGS) entry which is preliminary data.</text>
</comment>
<evidence type="ECO:0000256" key="6">
    <source>
        <dbReference type="ARBA" id="ARBA00022779"/>
    </source>
</evidence>
<dbReference type="Gene3D" id="2.30.330.10">
    <property type="entry name" value="SpoA-like"/>
    <property type="match status" value="1"/>
</dbReference>
<gene>
    <name evidence="9" type="ORF">WL73_23275</name>
</gene>
<dbReference type="InterPro" id="IPR012826">
    <property type="entry name" value="FliN"/>
</dbReference>
<dbReference type="GO" id="GO:0006935">
    <property type="term" value="P:chemotaxis"/>
    <property type="evidence" value="ECO:0007669"/>
    <property type="project" value="UniProtKB-KW"/>
</dbReference>
<dbReference type="InterPro" id="IPR036429">
    <property type="entry name" value="SpoA-like_sf"/>
</dbReference>